<sequence length="118" mass="13635">MEQLRRWRVGAEMTPNGILRGLGFISMVVSVAWWLSFLDRVGQATGVSVEQLFREEWLCMVYTTQRCQIAYSVAELAGSLAYRPFLTWIGIGLLILSSFLSMEVVEDEYPRERREPRL</sequence>
<accession>A0ABY5S067</accession>
<dbReference type="Proteomes" id="UP001017257">
    <property type="component" value="Plasmid pR24_3"/>
</dbReference>
<geneLocation type="plasmid" evidence="2 3">
    <name>pR24_3</name>
</geneLocation>
<reference evidence="2" key="1">
    <citation type="submission" date="2022-08" db="EMBL/GenBank/DDBJ databases">
        <title>Microvirga terrae sp. nov., isolated from soil.</title>
        <authorList>
            <person name="Kim K.H."/>
            <person name="Seo Y.L."/>
            <person name="Kim J.M."/>
            <person name="Lee J.K."/>
            <person name="Han D.M."/>
            <person name="Jeon C.O."/>
        </authorList>
    </citation>
    <scope>NUCLEOTIDE SEQUENCE</scope>
    <source>
        <strain evidence="2">R24</strain>
        <plasmid evidence="2">pR24_3</plasmid>
    </source>
</reference>
<dbReference type="EMBL" id="CP102848">
    <property type="protein sequence ID" value="UVF22855.1"/>
    <property type="molecule type" value="Genomic_DNA"/>
</dbReference>
<evidence type="ECO:0000256" key="1">
    <source>
        <dbReference type="SAM" id="Phobius"/>
    </source>
</evidence>
<name>A0ABY5S067_9HYPH</name>
<keyword evidence="1" id="KW-1133">Transmembrane helix</keyword>
<dbReference type="RefSeq" id="WP_173946236.1">
    <property type="nucleotide sequence ID" value="NZ_CP102848.1"/>
</dbReference>
<evidence type="ECO:0000313" key="2">
    <source>
        <dbReference type="EMBL" id="UVF22855.1"/>
    </source>
</evidence>
<keyword evidence="2" id="KW-0614">Plasmid</keyword>
<protein>
    <submittedName>
        <fullName evidence="2">Uncharacterized protein</fullName>
    </submittedName>
</protein>
<evidence type="ECO:0000313" key="3">
    <source>
        <dbReference type="Proteomes" id="UP001017257"/>
    </source>
</evidence>
<keyword evidence="1" id="KW-0812">Transmembrane</keyword>
<feature type="transmembrane region" description="Helical" evidence="1">
    <location>
        <begin position="85"/>
        <end position="105"/>
    </location>
</feature>
<keyword evidence="3" id="KW-1185">Reference proteome</keyword>
<gene>
    <name evidence="2" type="ORF">HPT29_028555</name>
</gene>
<keyword evidence="1" id="KW-0472">Membrane</keyword>
<proteinExistence type="predicted"/>
<feature type="transmembrane region" description="Helical" evidence="1">
    <location>
        <begin position="21"/>
        <end position="38"/>
    </location>
</feature>
<organism evidence="2 3">
    <name type="scientific">Microvirga terrae</name>
    <dbReference type="NCBI Taxonomy" id="2740529"/>
    <lineage>
        <taxon>Bacteria</taxon>
        <taxon>Pseudomonadati</taxon>
        <taxon>Pseudomonadota</taxon>
        <taxon>Alphaproteobacteria</taxon>
        <taxon>Hyphomicrobiales</taxon>
        <taxon>Methylobacteriaceae</taxon>
        <taxon>Microvirga</taxon>
    </lineage>
</organism>